<protein>
    <recommendedName>
        <fullName evidence="7">Palmitoyltransferase</fullName>
        <ecNumber evidence="7">2.3.1.225</ecNumber>
    </recommendedName>
</protein>
<dbReference type="EMBL" id="BLXT01008494">
    <property type="protein sequence ID" value="GFO49636.1"/>
    <property type="molecule type" value="Genomic_DNA"/>
</dbReference>
<evidence type="ECO:0000259" key="9">
    <source>
        <dbReference type="Pfam" id="PF01529"/>
    </source>
</evidence>
<evidence type="ECO:0000256" key="3">
    <source>
        <dbReference type="ARBA" id="ARBA00022692"/>
    </source>
</evidence>
<dbReference type="AlphaFoldDB" id="A0AAV4E0L4"/>
<evidence type="ECO:0000313" key="11">
    <source>
        <dbReference type="Proteomes" id="UP000735302"/>
    </source>
</evidence>
<dbReference type="GO" id="GO:0019706">
    <property type="term" value="F:protein-cysteine S-palmitoyltransferase activity"/>
    <property type="evidence" value="ECO:0007669"/>
    <property type="project" value="UniProtKB-EC"/>
</dbReference>
<dbReference type="Proteomes" id="UP000735302">
    <property type="component" value="Unassembled WGS sequence"/>
</dbReference>
<evidence type="ECO:0000313" key="10">
    <source>
        <dbReference type="EMBL" id="GFO49636.1"/>
    </source>
</evidence>
<keyword evidence="6 7" id="KW-0012">Acyltransferase</keyword>
<dbReference type="Pfam" id="PF01529">
    <property type="entry name" value="DHHC"/>
    <property type="match status" value="1"/>
</dbReference>
<keyword evidence="11" id="KW-1185">Reference proteome</keyword>
<keyword evidence="2 7" id="KW-0808">Transferase</keyword>
<dbReference type="PANTHER" id="PTHR12246">
    <property type="entry name" value="PALMITOYLTRANSFERASE ZDHHC16"/>
    <property type="match status" value="1"/>
</dbReference>
<name>A0AAV4E0L4_9GAST</name>
<dbReference type="GO" id="GO:0016020">
    <property type="term" value="C:membrane"/>
    <property type="evidence" value="ECO:0007669"/>
    <property type="project" value="UniProtKB-SubCell"/>
</dbReference>
<evidence type="ECO:0000256" key="5">
    <source>
        <dbReference type="ARBA" id="ARBA00023136"/>
    </source>
</evidence>
<comment type="similarity">
    <text evidence="7">Belongs to the DHHC palmitoyltransferase family.</text>
</comment>
<keyword evidence="4 7" id="KW-1133">Transmembrane helix</keyword>
<evidence type="ECO:0000256" key="2">
    <source>
        <dbReference type="ARBA" id="ARBA00022679"/>
    </source>
</evidence>
<dbReference type="InterPro" id="IPR001594">
    <property type="entry name" value="Palmitoyltrfase_DHHC"/>
</dbReference>
<organism evidence="10 11">
    <name type="scientific">Plakobranchus ocellatus</name>
    <dbReference type="NCBI Taxonomy" id="259542"/>
    <lineage>
        <taxon>Eukaryota</taxon>
        <taxon>Metazoa</taxon>
        <taxon>Spiralia</taxon>
        <taxon>Lophotrochozoa</taxon>
        <taxon>Mollusca</taxon>
        <taxon>Gastropoda</taxon>
        <taxon>Heterobranchia</taxon>
        <taxon>Euthyneura</taxon>
        <taxon>Panpulmonata</taxon>
        <taxon>Sacoglossa</taxon>
        <taxon>Placobranchoidea</taxon>
        <taxon>Plakobranchidae</taxon>
        <taxon>Plakobranchus</taxon>
    </lineage>
</organism>
<comment type="subcellular location">
    <subcellularLocation>
        <location evidence="1">Membrane</location>
        <topology evidence="1">Multi-pass membrane protein</topology>
    </subcellularLocation>
</comment>
<feature type="domain" description="Palmitoyltransferase DHHC" evidence="9">
    <location>
        <begin position="88"/>
        <end position="151"/>
    </location>
</feature>
<evidence type="ECO:0000256" key="1">
    <source>
        <dbReference type="ARBA" id="ARBA00004141"/>
    </source>
</evidence>
<feature type="region of interest" description="Disordered" evidence="8">
    <location>
        <begin position="158"/>
        <end position="181"/>
    </location>
</feature>
<keyword evidence="5 7" id="KW-0472">Membrane</keyword>
<gene>
    <name evidence="10" type="ORF">PoB_007614100</name>
</gene>
<dbReference type="PROSITE" id="PS50216">
    <property type="entry name" value="DHHC"/>
    <property type="match status" value="1"/>
</dbReference>
<evidence type="ECO:0000256" key="6">
    <source>
        <dbReference type="ARBA" id="ARBA00023315"/>
    </source>
</evidence>
<reference evidence="10 11" key="1">
    <citation type="journal article" date="2021" name="Elife">
        <title>Chloroplast acquisition without the gene transfer in kleptoplastic sea slugs, Plakobranchus ocellatus.</title>
        <authorList>
            <person name="Maeda T."/>
            <person name="Takahashi S."/>
            <person name="Yoshida T."/>
            <person name="Shimamura S."/>
            <person name="Takaki Y."/>
            <person name="Nagai Y."/>
            <person name="Toyoda A."/>
            <person name="Suzuki Y."/>
            <person name="Arimoto A."/>
            <person name="Ishii H."/>
            <person name="Satoh N."/>
            <person name="Nishiyama T."/>
            <person name="Hasebe M."/>
            <person name="Maruyama T."/>
            <person name="Minagawa J."/>
            <person name="Obokata J."/>
            <person name="Shigenobu S."/>
        </authorList>
    </citation>
    <scope>NUCLEOTIDE SEQUENCE [LARGE SCALE GENOMIC DNA]</scope>
</reference>
<dbReference type="EC" id="2.3.1.225" evidence="7"/>
<evidence type="ECO:0000256" key="4">
    <source>
        <dbReference type="ARBA" id="ARBA00022989"/>
    </source>
</evidence>
<feature type="transmembrane region" description="Helical" evidence="7">
    <location>
        <begin position="46"/>
        <end position="67"/>
    </location>
</feature>
<comment type="domain">
    <text evidence="7">The DHHC domain is required for palmitoyltransferase activity.</text>
</comment>
<comment type="caution">
    <text evidence="10">The sequence shown here is derived from an EMBL/GenBank/DDBJ whole genome shotgun (WGS) entry which is preliminary data.</text>
</comment>
<feature type="transmembrane region" description="Helical" evidence="7">
    <location>
        <begin position="12"/>
        <end position="34"/>
    </location>
</feature>
<comment type="catalytic activity">
    <reaction evidence="7">
        <text>L-cysteinyl-[protein] + hexadecanoyl-CoA = S-hexadecanoyl-L-cysteinyl-[protein] + CoA</text>
        <dbReference type="Rhea" id="RHEA:36683"/>
        <dbReference type="Rhea" id="RHEA-COMP:10131"/>
        <dbReference type="Rhea" id="RHEA-COMP:11032"/>
        <dbReference type="ChEBI" id="CHEBI:29950"/>
        <dbReference type="ChEBI" id="CHEBI:57287"/>
        <dbReference type="ChEBI" id="CHEBI:57379"/>
        <dbReference type="ChEBI" id="CHEBI:74151"/>
        <dbReference type="EC" id="2.3.1.225"/>
    </reaction>
</comment>
<accession>A0AAV4E0L4</accession>
<dbReference type="InterPro" id="IPR039859">
    <property type="entry name" value="PFA4/ZDH16/20/ERF2-like"/>
</dbReference>
<evidence type="ECO:0000256" key="8">
    <source>
        <dbReference type="SAM" id="MobiDB-lite"/>
    </source>
</evidence>
<proteinExistence type="inferred from homology"/>
<evidence type="ECO:0000256" key="7">
    <source>
        <dbReference type="RuleBase" id="RU079119"/>
    </source>
</evidence>
<keyword evidence="3 7" id="KW-0812">Transmembrane</keyword>
<sequence length="199" mass="22727">MAVHLPQNGTDAALFALFWLGGIFTLVYECYFILWSYHTEWNNTVFCLYLSAFYLAAVIYSCMYKIISTDVSLQASNCDAQNLSDVGWKYCEVCQSYAPPRSHHCKICNECILKRDHHCWYAGYCIGYQNHRYFMCLVFHASVAGLFANIYNWDGGNDEDANDDDNDHDGGGDDDDDDSDDNADAEMMVVAMIMMLVRR</sequence>